<dbReference type="AlphaFoldDB" id="A0A0A8Y8B2"/>
<accession>A0A0A8Y8B2</accession>
<dbReference type="EMBL" id="GBRH01277913">
    <property type="protein sequence ID" value="JAD19982.1"/>
    <property type="molecule type" value="Transcribed_RNA"/>
</dbReference>
<protein>
    <submittedName>
        <fullName evidence="1">Uncharacterized protein</fullName>
    </submittedName>
</protein>
<reference evidence="1" key="2">
    <citation type="journal article" date="2015" name="Data Brief">
        <title>Shoot transcriptome of the giant reed, Arundo donax.</title>
        <authorList>
            <person name="Barrero R.A."/>
            <person name="Guerrero F.D."/>
            <person name="Moolhuijzen P."/>
            <person name="Goolsby J.A."/>
            <person name="Tidwell J."/>
            <person name="Bellgard S.E."/>
            <person name="Bellgard M.I."/>
        </authorList>
    </citation>
    <scope>NUCLEOTIDE SEQUENCE</scope>
    <source>
        <tissue evidence="1">Shoot tissue taken approximately 20 cm above the soil surface</tissue>
    </source>
</reference>
<name>A0A0A8Y8B2_ARUDO</name>
<evidence type="ECO:0000313" key="1">
    <source>
        <dbReference type="EMBL" id="JAD19982.1"/>
    </source>
</evidence>
<reference evidence="1" key="1">
    <citation type="submission" date="2014-09" db="EMBL/GenBank/DDBJ databases">
        <authorList>
            <person name="Magalhaes I.L.F."/>
            <person name="Oliveira U."/>
            <person name="Santos F.R."/>
            <person name="Vidigal T.H.D.A."/>
            <person name="Brescovit A.D."/>
            <person name="Santos A.J."/>
        </authorList>
    </citation>
    <scope>NUCLEOTIDE SEQUENCE</scope>
    <source>
        <tissue evidence="1">Shoot tissue taken approximately 20 cm above the soil surface</tissue>
    </source>
</reference>
<sequence length="33" mass="3993">MEFGRNHKFTHLHVFFCSNDCEHNHHREVSIPS</sequence>
<organism evidence="1">
    <name type="scientific">Arundo donax</name>
    <name type="common">Giant reed</name>
    <name type="synonym">Donax arundinaceus</name>
    <dbReference type="NCBI Taxonomy" id="35708"/>
    <lineage>
        <taxon>Eukaryota</taxon>
        <taxon>Viridiplantae</taxon>
        <taxon>Streptophyta</taxon>
        <taxon>Embryophyta</taxon>
        <taxon>Tracheophyta</taxon>
        <taxon>Spermatophyta</taxon>
        <taxon>Magnoliopsida</taxon>
        <taxon>Liliopsida</taxon>
        <taxon>Poales</taxon>
        <taxon>Poaceae</taxon>
        <taxon>PACMAD clade</taxon>
        <taxon>Arundinoideae</taxon>
        <taxon>Arundineae</taxon>
        <taxon>Arundo</taxon>
    </lineage>
</organism>
<proteinExistence type="predicted"/>